<feature type="transmembrane region" description="Helical" evidence="6">
    <location>
        <begin position="267"/>
        <end position="287"/>
    </location>
</feature>
<proteinExistence type="predicted"/>
<evidence type="ECO:0000256" key="1">
    <source>
        <dbReference type="ARBA" id="ARBA00004141"/>
    </source>
</evidence>
<evidence type="ECO:0000256" key="5">
    <source>
        <dbReference type="ARBA" id="ARBA00023136"/>
    </source>
</evidence>
<evidence type="ECO:0000259" key="7">
    <source>
        <dbReference type="Pfam" id="PF00324"/>
    </source>
</evidence>
<dbReference type="PIRSF" id="PIRSF006060">
    <property type="entry name" value="AA_transporter"/>
    <property type="match status" value="1"/>
</dbReference>
<dbReference type="PANTHER" id="PTHR43495">
    <property type="entry name" value="GABA PERMEASE"/>
    <property type="match status" value="1"/>
</dbReference>
<evidence type="ECO:0000313" key="9">
    <source>
        <dbReference type="Proteomes" id="UP000813444"/>
    </source>
</evidence>
<dbReference type="GO" id="GO:0016020">
    <property type="term" value="C:membrane"/>
    <property type="evidence" value="ECO:0007669"/>
    <property type="project" value="UniProtKB-SubCell"/>
</dbReference>
<reference evidence="8" key="1">
    <citation type="journal article" date="2021" name="Nat. Commun.">
        <title>Genetic determinants of endophytism in the Arabidopsis root mycobiome.</title>
        <authorList>
            <person name="Mesny F."/>
            <person name="Miyauchi S."/>
            <person name="Thiergart T."/>
            <person name="Pickel B."/>
            <person name="Atanasova L."/>
            <person name="Karlsson M."/>
            <person name="Huettel B."/>
            <person name="Barry K.W."/>
            <person name="Haridas S."/>
            <person name="Chen C."/>
            <person name="Bauer D."/>
            <person name="Andreopoulos W."/>
            <person name="Pangilinan J."/>
            <person name="LaButti K."/>
            <person name="Riley R."/>
            <person name="Lipzen A."/>
            <person name="Clum A."/>
            <person name="Drula E."/>
            <person name="Henrissat B."/>
            <person name="Kohler A."/>
            <person name="Grigoriev I.V."/>
            <person name="Martin F.M."/>
            <person name="Hacquard S."/>
        </authorList>
    </citation>
    <scope>NUCLEOTIDE SEQUENCE</scope>
    <source>
        <strain evidence="8">MPI-CAGE-CH-0235</strain>
    </source>
</reference>
<feature type="transmembrane region" description="Helical" evidence="6">
    <location>
        <begin position="202"/>
        <end position="223"/>
    </location>
</feature>
<feature type="transmembrane region" description="Helical" evidence="6">
    <location>
        <begin position="110"/>
        <end position="131"/>
    </location>
</feature>
<dbReference type="InterPro" id="IPR004840">
    <property type="entry name" value="Amino_acid_permease_CS"/>
</dbReference>
<evidence type="ECO:0000256" key="3">
    <source>
        <dbReference type="ARBA" id="ARBA00022692"/>
    </source>
</evidence>
<keyword evidence="2" id="KW-0813">Transport</keyword>
<keyword evidence="3 6" id="KW-0812">Transmembrane</keyword>
<evidence type="ECO:0000256" key="2">
    <source>
        <dbReference type="ARBA" id="ARBA00022448"/>
    </source>
</evidence>
<feature type="transmembrane region" description="Helical" evidence="6">
    <location>
        <begin position="574"/>
        <end position="593"/>
    </location>
</feature>
<feature type="transmembrane region" description="Helical" evidence="6">
    <location>
        <begin position="85"/>
        <end position="104"/>
    </location>
</feature>
<feature type="transmembrane region" description="Helical" evidence="6">
    <location>
        <begin position="167"/>
        <end position="190"/>
    </location>
</feature>
<name>A0A8K0WJH9_9HYPO</name>
<gene>
    <name evidence="8" type="ORF">B0I35DRAFT_445472</name>
</gene>
<feature type="transmembrane region" description="Helical" evidence="6">
    <location>
        <begin position="543"/>
        <end position="568"/>
    </location>
</feature>
<dbReference type="Pfam" id="PF00324">
    <property type="entry name" value="AA_permease"/>
    <property type="match status" value="1"/>
</dbReference>
<dbReference type="OrthoDB" id="3900342at2759"/>
<keyword evidence="5 6" id="KW-0472">Membrane</keyword>
<evidence type="ECO:0000256" key="4">
    <source>
        <dbReference type="ARBA" id="ARBA00022989"/>
    </source>
</evidence>
<keyword evidence="9" id="KW-1185">Reference proteome</keyword>
<dbReference type="AlphaFoldDB" id="A0A8K0WJH9"/>
<dbReference type="PANTHER" id="PTHR43495:SF5">
    <property type="entry name" value="GAMMA-AMINOBUTYRIC ACID PERMEASE"/>
    <property type="match status" value="1"/>
</dbReference>
<feature type="transmembrane region" description="Helical" evidence="6">
    <location>
        <begin position="326"/>
        <end position="347"/>
    </location>
</feature>
<feature type="transmembrane region" description="Helical" evidence="6">
    <location>
        <begin position="229"/>
        <end position="247"/>
    </location>
</feature>
<dbReference type="GO" id="GO:0055085">
    <property type="term" value="P:transmembrane transport"/>
    <property type="evidence" value="ECO:0007669"/>
    <property type="project" value="InterPro"/>
</dbReference>
<organism evidence="8 9">
    <name type="scientific">Stachybotrys elegans</name>
    <dbReference type="NCBI Taxonomy" id="80388"/>
    <lineage>
        <taxon>Eukaryota</taxon>
        <taxon>Fungi</taxon>
        <taxon>Dikarya</taxon>
        <taxon>Ascomycota</taxon>
        <taxon>Pezizomycotina</taxon>
        <taxon>Sordariomycetes</taxon>
        <taxon>Hypocreomycetidae</taxon>
        <taxon>Hypocreales</taxon>
        <taxon>Stachybotryaceae</taxon>
        <taxon>Stachybotrys</taxon>
    </lineage>
</organism>
<feature type="domain" description="Amino acid permease/ SLC12A" evidence="7">
    <location>
        <begin position="86"/>
        <end position="593"/>
    </location>
</feature>
<sequence>MSRPTSELITDWIPDWVQSRPVVDQLGDSKNDIELPPIKIPERCVPIGNDVGILNLSDDSFTRVTKSVLVTTNPNRTVHRKLRGIHLFMISLNGTLGAGLYWRGGLALEVGGALNLVLSFLLVGILAWAVMQCIAEMLCVWPIPGALSVYVRTFVDDELGIVVGLTYWFTYSVSFAALLVTVAAEAALWIDGNNVIYRTITYLIIPFILVLINAVEVGIFGWIEVAFGSIKLVLLTFIIATLVAIRVKEGNITPWDANKAIDFDRTVASDLPTALLIAISITIYAYVGIEIVAASAVEARATTSSTRASKPEATTVVGQRVRFSAIYFPLLAAAAYTLSSMLASFSIPRDHCRLPRLNPSEKPGCDQNESNLDSTSVFVIVARESGIQGLEHAFNGIIIFTALTCANTNLYVASRSLFGLTTRLEGGSRQPLYIRLLALFGKTNRRKVPIRAVVFSAMAFCWVPLIQLIGNNSTTSNTSIEILGQMGSVGVIIVWTCECLAFIRYYHCITKHQKALDQHRIPRVRRHDYQNDDYPYRSHAQPFLAYAALTGCLLTLMVASSSALWKGFRVETFLSSYLIVTIFLVIWLALKIFRGGKLTPVDLSNADRIIDKIRNLHDICFEANLVVSPTGVLNGSQNGTKK</sequence>
<evidence type="ECO:0000256" key="6">
    <source>
        <dbReference type="SAM" id="Phobius"/>
    </source>
</evidence>
<dbReference type="EMBL" id="JAGPNK010000024">
    <property type="protein sequence ID" value="KAH7304294.1"/>
    <property type="molecule type" value="Genomic_DNA"/>
</dbReference>
<comment type="subcellular location">
    <subcellularLocation>
        <location evidence="1">Membrane</location>
        <topology evidence="1">Multi-pass membrane protein</topology>
    </subcellularLocation>
</comment>
<keyword evidence="4 6" id="KW-1133">Transmembrane helix</keyword>
<feature type="transmembrane region" description="Helical" evidence="6">
    <location>
        <begin position="482"/>
        <end position="506"/>
    </location>
</feature>
<evidence type="ECO:0000313" key="8">
    <source>
        <dbReference type="EMBL" id="KAH7304294.1"/>
    </source>
</evidence>
<dbReference type="InterPro" id="IPR004841">
    <property type="entry name" value="AA-permease/SLC12A_dom"/>
</dbReference>
<dbReference type="Gene3D" id="1.20.1740.10">
    <property type="entry name" value="Amino acid/polyamine transporter I"/>
    <property type="match status" value="1"/>
</dbReference>
<dbReference type="GO" id="GO:0006865">
    <property type="term" value="P:amino acid transport"/>
    <property type="evidence" value="ECO:0007669"/>
    <property type="project" value="InterPro"/>
</dbReference>
<feature type="transmembrane region" description="Helical" evidence="6">
    <location>
        <begin position="452"/>
        <end position="470"/>
    </location>
</feature>
<dbReference type="Proteomes" id="UP000813444">
    <property type="component" value="Unassembled WGS sequence"/>
</dbReference>
<dbReference type="PROSITE" id="PS00218">
    <property type="entry name" value="AMINO_ACID_PERMEASE_1"/>
    <property type="match status" value="1"/>
</dbReference>
<comment type="caution">
    <text evidence="8">The sequence shown here is derived from an EMBL/GenBank/DDBJ whole genome shotgun (WGS) entry which is preliminary data.</text>
</comment>
<protein>
    <submittedName>
        <fullName evidence="8">Amino acid permease-domain-containing protein</fullName>
    </submittedName>
</protein>
<accession>A0A8K0WJH9</accession>